<dbReference type="InterPro" id="IPR036938">
    <property type="entry name" value="PAP2/HPO_sf"/>
</dbReference>
<dbReference type="Proteomes" id="UP001431209">
    <property type="component" value="Unassembled WGS sequence"/>
</dbReference>
<dbReference type="AlphaFoldDB" id="A0AAW2Z520"/>
<feature type="transmembrane region" description="Helical" evidence="1">
    <location>
        <begin position="205"/>
        <end position="225"/>
    </location>
</feature>
<dbReference type="SUPFAM" id="SSF48317">
    <property type="entry name" value="Acid phosphatase/Vanadium-dependent haloperoxidase"/>
    <property type="match status" value="1"/>
</dbReference>
<keyword evidence="4" id="KW-1185">Reference proteome</keyword>
<name>A0AAW2Z520_9EUKA</name>
<protein>
    <submittedName>
        <fullName evidence="3">Inner membrane protein YeiU</fullName>
    </submittedName>
</protein>
<evidence type="ECO:0000313" key="4">
    <source>
        <dbReference type="Proteomes" id="UP001431209"/>
    </source>
</evidence>
<dbReference type="CDD" id="cd01610">
    <property type="entry name" value="PAP2_like"/>
    <property type="match status" value="1"/>
</dbReference>
<accession>A0AAW2Z520</accession>
<comment type="caution">
    <text evidence="3">The sequence shown here is derived from an EMBL/GenBank/DDBJ whole genome shotgun (WGS) entry which is preliminary data.</text>
</comment>
<proteinExistence type="predicted"/>
<feature type="domain" description="Phosphatidic acid phosphatase type 2/haloperoxidase" evidence="2">
    <location>
        <begin position="103"/>
        <end position="225"/>
    </location>
</feature>
<feature type="transmembrane region" description="Helical" evidence="1">
    <location>
        <begin position="74"/>
        <end position="91"/>
    </location>
</feature>
<dbReference type="SMART" id="SM00014">
    <property type="entry name" value="acidPPc"/>
    <property type="match status" value="1"/>
</dbReference>
<dbReference type="EMBL" id="JAOPGA020001036">
    <property type="protein sequence ID" value="KAL0484347.1"/>
    <property type="molecule type" value="Genomic_DNA"/>
</dbReference>
<gene>
    <name evidence="3" type="ORF">AKO1_004997</name>
</gene>
<evidence type="ECO:0000256" key="1">
    <source>
        <dbReference type="SAM" id="Phobius"/>
    </source>
</evidence>
<keyword evidence="1" id="KW-0812">Transmembrane</keyword>
<keyword evidence="1" id="KW-1133">Transmembrane helix</keyword>
<organism evidence="3 4">
    <name type="scientific">Acrasis kona</name>
    <dbReference type="NCBI Taxonomy" id="1008807"/>
    <lineage>
        <taxon>Eukaryota</taxon>
        <taxon>Discoba</taxon>
        <taxon>Heterolobosea</taxon>
        <taxon>Tetramitia</taxon>
        <taxon>Eutetramitia</taxon>
        <taxon>Acrasidae</taxon>
        <taxon>Acrasis</taxon>
    </lineage>
</organism>
<evidence type="ECO:0000313" key="3">
    <source>
        <dbReference type="EMBL" id="KAL0484347.1"/>
    </source>
</evidence>
<feature type="transmembrane region" description="Helical" evidence="1">
    <location>
        <begin position="103"/>
        <end position="124"/>
    </location>
</feature>
<feature type="transmembrane region" description="Helical" evidence="1">
    <location>
        <begin position="12"/>
        <end position="31"/>
    </location>
</feature>
<feature type="transmembrane region" description="Helical" evidence="1">
    <location>
        <begin position="171"/>
        <end position="193"/>
    </location>
</feature>
<dbReference type="InterPro" id="IPR000326">
    <property type="entry name" value="PAP2/HPO"/>
</dbReference>
<evidence type="ECO:0000259" key="2">
    <source>
        <dbReference type="SMART" id="SM00014"/>
    </source>
</evidence>
<reference evidence="3 4" key="1">
    <citation type="submission" date="2024-03" db="EMBL/GenBank/DDBJ databases">
        <title>The Acrasis kona genome and developmental transcriptomes reveal deep origins of eukaryotic multicellular pathways.</title>
        <authorList>
            <person name="Sheikh S."/>
            <person name="Fu C.-J."/>
            <person name="Brown M.W."/>
            <person name="Baldauf S.L."/>
        </authorList>
    </citation>
    <scope>NUCLEOTIDE SEQUENCE [LARGE SCALE GENOMIC DNA]</scope>
    <source>
        <strain evidence="3 4">ATCC MYA-3509</strain>
    </source>
</reference>
<dbReference type="Pfam" id="PF01569">
    <property type="entry name" value="PAP2"/>
    <property type="match status" value="1"/>
</dbReference>
<sequence>MKTRTTREGPYWRPITLLTSLSAASIILFLWKNVKSVRDFCDDLDVRTFKFFNGLLRDHEFMRWPTALCTTKRFDVVADVLMLLILLVCMKKVQTRNTFRAEIIRFLSFFVSLVSLYLVLFKLVGLVEPERRSPTHYHSAYRVSSMNTNMGVKDISESSFPSDHSAIALSWLFYMFTFKSLPVDLMSIILALFFCSPRLVSGAHYLSDSLIGSLGLVIISIGLYYGSPIHKIVTRLFNYILGPKVKKQ</sequence>
<keyword evidence="1" id="KW-0472">Membrane</keyword>